<dbReference type="SUPFAM" id="SSF49503">
    <property type="entry name" value="Cupredoxins"/>
    <property type="match status" value="1"/>
</dbReference>
<dbReference type="PATRIC" id="fig|1005057.4.peg.426"/>
<dbReference type="InterPro" id="IPR010514">
    <property type="entry name" value="COX_ARM"/>
</dbReference>
<feature type="domain" description="Cytochrome oxidase subunit II transmembrane region profile" evidence="19">
    <location>
        <begin position="23"/>
        <end position="120"/>
    </location>
</feature>
<evidence type="ECO:0000256" key="3">
    <source>
        <dbReference type="ARBA" id="ARBA00011700"/>
    </source>
</evidence>
<comment type="subcellular location">
    <subcellularLocation>
        <location evidence="1">Cell membrane</location>
        <topology evidence="1">Multi-pass membrane protein</topology>
    </subcellularLocation>
</comment>
<keyword evidence="11 16" id="KW-0560">Oxidoreductase</keyword>
<reference evidence="20 21" key="1">
    <citation type="journal article" date="2011" name="PLoS Genet.">
        <title>Sequence conservation and functional constraint on intergenic spacers in reduced genomes of the obligate symbiont buchnera.</title>
        <authorList>
            <person name="Degnan P.H."/>
            <person name="Ochman H."/>
            <person name="Moran N.A."/>
        </authorList>
    </citation>
    <scope>NUCLEOTIDE SEQUENCE [LARGE SCALE GENOMIC DNA]</scope>
    <source>
        <strain evidence="20 21">Ua</strain>
    </source>
</reference>
<dbReference type="GO" id="GO:0016682">
    <property type="term" value="F:oxidoreductase activity, acting on diphenols and related substances as donors, oxygen as acceptor"/>
    <property type="evidence" value="ECO:0007669"/>
    <property type="project" value="InterPro"/>
</dbReference>
<dbReference type="InterPro" id="IPR045187">
    <property type="entry name" value="CcO_II"/>
</dbReference>
<organism evidence="20 21">
    <name type="scientific">Buchnera aphidicola str. Ua</name>
    <name type="common">Uroleucon ambrosiae</name>
    <dbReference type="NCBI Taxonomy" id="1005057"/>
    <lineage>
        <taxon>Bacteria</taxon>
        <taxon>Pseudomonadati</taxon>
        <taxon>Pseudomonadota</taxon>
        <taxon>Gammaproteobacteria</taxon>
        <taxon>Enterobacterales</taxon>
        <taxon>Erwiniaceae</taxon>
        <taxon>Buchnera</taxon>
    </lineage>
</organism>
<keyword evidence="8" id="KW-0732">Signal</keyword>
<dbReference type="GO" id="GO:0009486">
    <property type="term" value="F:cytochrome bo3 ubiquinol oxidase activity"/>
    <property type="evidence" value="ECO:0007669"/>
    <property type="project" value="InterPro"/>
</dbReference>
<dbReference type="OrthoDB" id="9783445at2"/>
<dbReference type="PIRSF" id="PIRSF000292">
    <property type="entry name" value="Ubi_od_II"/>
    <property type="match status" value="1"/>
</dbReference>
<keyword evidence="6 16" id="KW-0679">Respiratory chain</keyword>
<dbReference type="NCBIfam" id="TIGR01433">
    <property type="entry name" value="CyoA"/>
    <property type="match status" value="1"/>
</dbReference>
<dbReference type="Proteomes" id="UP000006139">
    <property type="component" value="Chromosome"/>
</dbReference>
<dbReference type="EMBL" id="CP002648">
    <property type="protein sequence ID" value="AEO08246.1"/>
    <property type="molecule type" value="Genomic_DNA"/>
</dbReference>
<dbReference type="InterPro" id="IPR034227">
    <property type="entry name" value="CuRO_UO_II"/>
</dbReference>
<feature type="domain" description="Cytochrome oxidase subunit II copper A binding" evidence="18">
    <location>
        <begin position="126"/>
        <end position="239"/>
    </location>
</feature>
<evidence type="ECO:0000256" key="4">
    <source>
        <dbReference type="ARBA" id="ARBA00022448"/>
    </source>
</evidence>
<evidence type="ECO:0000256" key="7">
    <source>
        <dbReference type="ARBA" id="ARBA00022692"/>
    </source>
</evidence>
<dbReference type="SUPFAM" id="SSF81464">
    <property type="entry name" value="Cytochrome c oxidase subunit II-like, transmembrane region"/>
    <property type="match status" value="1"/>
</dbReference>
<keyword evidence="14" id="KW-0449">Lipoprotein</keyword>
<dbReference type="PANTHER" id="PTHR22888">
    <property type="entry name" value="CYTOCHROME C OXIDASE, SUBUNIT II"/>
    <property type="match status" value="1"/>
</dbReference>
<sequence>MICLSNIYTKFFRVLSLIVVFFFLNGCSSIILHPSGSIAIQEYSLILISFVMMLFIIIPVIFMTIYFAFKYRSTNTNQIYRPNWSDSKKIEIVIWTIPIVIVSFLAFLAWNNTHVLEPKKSIISIHDPIKIDVVALDWKWLFIYPDYHIATINEIMFPVNRPIIFRITSKSVMNAFFIPDLGSQIYAMPGMITKLNLIANYSGKHQGISSNYSGKGFSNMKFTAISVLNHADFLEWVKKIKTSSKTLNTIKDFNILSIPNDNYSIEYFSNVKKRLFNQIVNQYRIKNFKILDKNTEYKKINESIKFGEIESCLEN</sequence>
<proteinExistence type="inferred from homology"/>
<keyword evidence="9 16" id="KW-0249">Electron transport</keyword>
<feature type="transmembrane region" description="Helical" evidence="17">
    <location>
        <begin position="90"/>
        <end position="110"/>
    </location>
</feature>
<evidence type="ECO:0000313" key="20">
    <source>
        <dbReference type="EMBL" id="AEO08246.1"/>
    </source>
</evidence>
<dbReference type="GO" id="GO:0005886">
    <property type="term" value="C:plasma membrane"/>
    <property type="evidence" value="ECO:0007669"/>
    <property type="project" value="UniProtKB-SubCell"/>
</dbReference>
<keyword evidence="12 16" id="KW-0472">Membrane</keyword>
<evidence type="ECO:0000256" key="10">
    <source>
        <dbReference type="ARBA" id="ARBA00022989"/>
    </source>
</evidence>
<evidence type="ECO:0000256" key="17">
    <source>
        <dbReference type="SAM" id="Phobius"/>
    </source>
</evidence>
<keyword evidence="5 16" id="KW-1003">Cell membrane</keyword>
<keyword evidence="4 16" id="KW-0813">Transport</keyword>
<gene>
    <name evidence="20" type="primary">cyoA</name>
    <name evidence="20" type="ORF">BUAMB_446</name>
</gene>
<dbReference type="Pfam" id="PF06481">
    <property type="entry name" value="COX_ARM"/>
    <property type="match status" value="1"/>
</dbReference>
<dbReference type="Pfam" id="PF00116">
    <property type="entry name" value="COX2"/>
    <property type="match status" value="1"/>
</dbReference>
<evidence type="ECO:0000256" key="9">
    <source>
        <dbReference type="ARBA" id="ARBA00022982"/>
    </source>
</evidence>
<dbReference type="InterPro" id="IPR006333">
    <property type="entry name" value="Cyt_o_ubiquinol_oxidase_su2"/>
</dbReference>
<dbReference type="PANTHER" id="PTHR22888:SF18">
    <property type="entry name" value="CYTOCHROME BO(3) UBIQUINOL OXIDASE SUBUNIT 2"/>
    <property type="match status" value="1"/>
</dbReference>
<evidence type="ECO:0000259" key="18">
    <source>
        <dbReference type="PROSITE" id="PS50857"/>
    </source>
</evidence>
<evidence type="ECO:0000313" key="21">
    <source>
        <dbReference type="Proteomes" id="UP000006139"/>
    </source>
</evidence>
<evidence type="ECO:0000259" key="19">
    <source>
        <dbReference type="PROSITE" id="PS50999"/>
    </source>
</evidence>
<keyword evidence="10 17" id="KW-1133">Transmembrane helix</keyword>
<evidence type="ECO:0000256" key="8">
    <source>
        <dbReference type="ARBA" id="ARBA00022729"/>
    </source>
</evidence>
<dbReference type="GO" id="GO:0005507">
    <property type="term" value="F:copper ion binding"/>
    <property type="evidence" value="ECO:0007669"/>
    <property type="project" value="InterPro"/>
</dbReference>
<evidence type="ECO:0000256" key="6">
    <source>
        <dbReference type="ARBA" id="ARBA00022660"/>
    </source>
</evidence>
<comment type="function">
    <text evidence="15">Cytochrome bo(3) ubiquinol terminal oxidase is the component of the aerobic respiratory chain of E.coli that predominates when cells are grown at high aeration. Has proton pump activity across the membrane in addition to electron transfer, pumping 2 protons/electron.</text>
</comment>
<dbReference type="PROSITE" id="PS50857">
    <property type="entry name" value="COX2_CUA"/>
    <property type="match status" value="1"/>
</dbReference>
<feature type="transmembrane region" description="Helical" evidence="17">
    <location>
        <begin position="12"/>
        <end position="32"/>
    </location>
</feature>
<protein>
    <recommendedName>
        <fullName evidence="16">Ubiquinol oxidase subunit 2</fullName>
    </recommendedName>
</protein>
<dbReference type="InterPro" id="IPR002429">
    <property type="entry name" value="CcO_II-like_C"/>
</dbReference>
<comment type="similarity">
    <text evidence="2 16">Belongs to the cytochrome c oxidase subunit 2 family.</text>
</comment>
<evidence type="ECO:0000256" key="12">
    <source>
        <dbReference type="ARBA" id="ARBA00023136"/>
    </source>
</evidence>
<dbReference type="Gene3D" id="1.10.287.90">
    <property type="match status" value="1"/>
</dbReference>
<accession>G2LPV9</accession>
<dbReference type="RefSeq" id="WP_014500150.1">
    <property type="nucleotide sequence ID" value="NC_017259.1"/>
</dbReference>
<evidence type="ECO:0000256" key="16">
    <source>
        <dbReference type="PIRNR" id="PIRNR000292"/>
    </source>
</evidence>
<evidence type="ECO:0000256" key="13">
    <source>
        <dbReference type="ARBA" id="ARBA00023139"/>
    </source>
</evidence>
<dbReference type="InterPro" id="IPR036257">
    <property type="entry name" value="Cyt_c_oxidase_su2_TM_sf"/>
</dbReference>
<evidence type="ECO:0000256" key="5">
    <source>
        <dbReference type="ARBA" id="ARBA00022475"/>
    </source>
</evidence>
<dbReference type="GO" id="GO:0042773">
    <property type="term" value="P:ATP synthesis coupled electron transport"/>
    <property type="evidence" value="ECO:0007669"/>
    <property type="project" value="TreeGrafter"/>
</dbReference>
<dbReference type="InterPro" id="IPR011759">
    <property type="entry name" value="Cyt_c_oxidase_su2_TM_dom"/>
</dbReference>
<keyword evidence="7 17" id="KW-0812">Transmembrane</keyword>
<dbReference type="Gene3D" id="2.60.40.420">
    <property type="entry name" value="Cupredoxins - blue copper proteins"/>
    <property type="match status" value="1"/>
</dbReference>
<comment type="subunit">
    <text evidence="3">Heterooctamer of two A chains, two B chains, two C chains and two D chains.</text>
</comment>
<dbReference type="CDD" id="cd04212">
    <property type="entry name" value="CuRO_UO_II"/>
    <property type="match status" value="1"/>
</dbReference>
<dbReference type="eggNOG" id="COG1622">
    <property type="taxonomic scope" value="Bacteria"/>
</dbReference>
<name>G2LPV9_BUCUM</name>
<dbReference type="STRING" id="1005057.BUAMB_446"/>
<dbReference type="AlphaFoldDB" id="G2LPV9"/>
<dbReference type="PROSITE" id="PS50999">
    <property type="entry name" value="COX2_TM"/>
    <property type="match status" value="1"/>
</dbReference>
<evidence type="ECO:0000256" key="1">
    <source>
        <dbReference type="ARBA" id="ARBA00004651"/>
    </source>
</evidence>
<keyword evidence="13" id="KW-0564">Palmitate</keyword>
<dbReference type="KEGG" id="buh:BUAMB_446"/>
<feature type="transmembrane region" description="Helical" evidence="17">
    <location>
        <begin position="44"/>
        <end position="69"/>
    </location>
</feature>
<dbReference type="InterPro" id="IPR008972">
    <property type="entry name" value="Cupredoxin"/>
</dbReference>
<evidence type="ECO:0000256" key="15">
    <source>
        <dbReference type="ARBA" id="ARBA00025694"/>
    </source>
</evidence>
<evidence type="ECO:0000256" key="2">
    <source>
        <dbReference type="ARBA" id="ARBA00007866"/>
    </source>
</evidence>
<dbReference type="GO" id="GO:0004129">
    <property type="term" value="F:cytochrome-c oxidase activity"/>
    <property type="evidence" value="ECO:0007669"/>
    <property type="project" value="UniProtKB-UniRule"/>
</dbReference>
<dbReference type="HOGENOM" id="CLU_036876_6_1_6"/>
<evidence type="ECO:0000256" key="11">
    <source>
        <dbReference type="ARBA" id="ARBA00023002"/>
    </source>
</evidence>
<evidence type="ECO:0000256" key="14">
    <source>
        <dbReference type="ARBA" id="ARBA00023288"/>
    </source>
</evidence>